<name>A0AAV2SE43_MEGNR</name>
<evidence type="ECO:0000313" key="5">
    <source>
        <dbReference type="EMBL" id="CAL4190548.1"/>
    </source>
</evidence>
<keyword evidence="6" id="KW-1185">Reference proteome</keyword>
<dbReference type="PANTHER" id="PTHR24173:SF74">
    <property type="entry name" value="ANKYRIN REPEAT DOMAIN-CONTAINING PROTEIN 16"/>
    <property type="match status" value="1"/>
</dbReference>
<proteinExistence type="predicted"/>
<dbReference type="Pfam" id="PF12796">
    <property type="entry name" value="Ank_2"/>
    <property type="match status" value="1"/>
</dbReference>
<dbReference type="InterPro" id="IPR002110">
    <property type="entry name" value="Ankyrin_rpt"/>
</dbReference>
<dbReference type="PROSITE" id="PS50088">
    <property type="entry name" value="ANK_REPEAT"/>
    <property type="match status" value="3"/>
</dbReference>
<keyword evidence="4" id="KW-0732">Signal</keyword>
<dbReference type="PROSITE" id="PS50297">
    <property type="entry name" value="ANK_REP_REGION"/>
    <property type="match status" value="2"/>
</dbReference>
<dbReference type="InterPro" id="IPR036770">
    <property type="entry name" value="Ankyrin_rpt-contain_sf"/>
</dbReference>
<gene>
    <name evidence="5" type="ORF">MNOR_LOCUS36470</name>
</gene>
<dbReference type="Proteomes" id="UP001497623">
    <property type="component" value="Unassembled WGS sequence"/>
</dbReference>
<dbReference type="SUPFAM" id="SSF48403">
    <property type="entry name" value="Ankyrin repeat"/>
    <property type="match status" value="1"/>
</dbReference>
<accession>A0AAV2SE43</accession>
<dbReference type="EMBL" id="CAXKWB010066832">
    <property type="protein sequence ID" value="CAL4190548.1"/>
    <property type="molecule type" value="Genomic_DNA"/>
</dbReference>
<feature type="repeat" description="ANK" evidence="3">
    <location>
        <begin position="52"/>
        <end position="84"/>
    </location>
</feature>
<feature type="repeat" description="ANK" evidence="3">
    <location>
        <begin position="118"/>
        <end position="150"/>
    </location>
</feature>
<feature type="repeat" description="ANK" evidence="3">
    <location>
        <begin position="85"/>
        <end position="117"/>
    </location>
</feature>
<feature type="signal peptide" evidence="4">
    <location>
        <begin position="1"/>
        <end position="15"/>
    </location>
</feature>
<evidence type="ECO:0000256" key="3">
    <source>
        <dbReference type="PROSITE-ProRule" id="PRU00023"/>
    </source>
</evidence>
<dbReference type="AlphaFoldDB" id="A0AAV2SE43"/>
<dbReference type="SMART" id="SM00248">
    <property type="entry name" value="ANK"/>
    <property type="match status" value="4"/>
</dbReference>
<evidence type="ECO:0000256" key="4">
    <source>
        <dbReference type="SAM" id="SignalP"/>
    </source>
</evidence>
<dbReference type="Pfam" id="PF00023">
    <property type="entry name" value="Ank"/>
    <property type="match status" value="1"/>
</dbReference>
<evidence type="ECO:0000256" key="1">
    <source>
        <dbReference type="ARBA" id="ARBA00022737"/>
    </source>
</evidence>
<dbReference type="PANTHER" id="PTHR24173">
    <property type="entry name" value="ANKYRIN REPEAT CONTAINING"/>
    <property type="match status" value="1"/>
</dbReference>
<evidence type="ECO:0000313" key="6">
    <source>
        <dbReference type="Proteomes" id="UP001497623"/>
    </source>
</evidence>
<reference evidence="5 6" key="1">
    <citation type="submission" date="2024-05" db="EMBL/GenBank/DDBJ databases">
        <authorList>
            <person name="Wallberg A."/>
        </authorList>
    </citation>
    <scope>NUCLEOTIDE SEQUENCE [LARGE SCALE GENOMIC DNA]</scope>
</reference>
<dbReference type="Gene3D" id="1.25.40.20">
    <property type="entry name" value="Ankyrin repeat-containing domain"/>
    <property type="match status" value="2"/>
</dbReference>
<organism evidence="5 6">
    <name type="scientific">Meganyctiphanes norvegica</name>
    <name type="common">Northern krill</name>
    <name type="synonym">Thysanopoda norvegica</name>
    <dbReference type="NCBI Taxonomy" id="48144"/>
    <lineage>
        <taxon>Eukaryota</taxon>
        <taxon>Metazoa</taxon>
        <taxon>Ecdysozoa</taxon>
        <taxon>Arthropoda</taxon>
        <taxon>Crustacea</taxon>
        <taxon>Multicrustacea</taxon>
        <taxon>Malacostraca</taxon>
        <taxon>Eumalacostraca</taxon>
        <taxon>Eucarida</taxon>
        <taxon>Euphausiacea</taxon>
        <taxon>Euphausiidae</taxon>
        <taxon>Meganyctiphanes</taxon>
    </lineage>
</organism>
<keyword evidence="1" id="KW-0677">Repeat</keyword>
<keyword evidence="2 3" id="KW-0040">ANK repeat</keyword>
<evidence type="ECO:0000256" key="2">
    <source>
        <dbReference type="ARBA" id="ARBA00023043"/>
    </source>
</evidence>
<protein>
    <submittedName>
        <fullName evidence="5">Uncharacterized protein</fullName>
    </submittedName>
</protein>
<sequence length="168" mass="17942">MVKCLLVVIMGEVVALNNNLDLWNAVNTGDGEGVNQALSRGGDPNWSNPASYSKTALHMAALNNFPSIVRTLLSKGANLEARNDQGWTPLYSASRDGCNEALAVLISCGADVNAQTNNGNTALMGATLYGHLTTVEVLINAHANMTITQQAGWSVLHWAAWHNRQDIA</sequence>
<feature type="chain" id="PRO_5043797179" evidence="4">
    <location>
        <begin position="16"/>
        <end position="168"/>
    </location>
</feature>
<feature type="non-terminal residue" evidence="5">
    <location>
        <position position="168"/>
    </location>
</feature>
<comment type="caution">
    <text evidence="5">The sequence shown here is derived from an EMBL/GenBank/DDBJ whole genome shotgun (WGS) entry which is preliminary data.</text>
</comment>